<accession>A0A2U1LVE1</accession>
<keyword evidence="1" id="KW-1133">Transmembrane helix</keyword>
<dbReference type="InterPro" id="IPR038765">
    <property type="entry name" value="Papain-like_cys_pep_sf"/>
</dbReference>
<keyword evidence="3" id="KW-1185">Reference proteome</keyword>
<dbReference type="OrthoDB" id="1749738at2759"/>
<name>A0A2U1LVE1_ARTAN</name>
<keyword evidence="1" id="KW-0812">Transmembrane</keyword>
<evidence type="ECO:0000313" key="2">
    <source>
        <dbReference type="EMBL" id="PWA52961.1"/>
    </source>
</evidence>
<dbReference type="SUPFAM" id="SSF54001">
    <property type="entry name" value="Cysteine proteinases"/>
    <property type="match status" value="1"/>
</dbReference>
<dbReference type="Gene3D" id="3.40.395.10">
    <property type="entry name" value="Adenoviral Proteinase, Chain A"/>
    <property type="match status" value="1"/>
</dbReference>
<evidence type="ECO:0000313" key="3">
    <source>
        <dbReference type="Proteomes" id="UP000245207"/>
    </source>
</evidence>
<gene>
    <name evidence="2" type="ORF">CTI12_AA452110</name>
</gene>
<organism evidence="2 3">
    <name type="scientific">Artemisia annua</name>
    <name type="common">Sweet wormwood</name>
    <dbReference type="NCBI Taxonomy" id="35608"/>
    <lineage>
        <taxon>Eukaryota</taxon>
        <taxon>Viridiplantae</taxon>
        <taxon>Streptophyta</taxon>
        <taxon>Embryophyta</taxon>
        <taxon>Tracheophyta</taxon>
        <taxon>Spermatophyta</taxon>
        <taxon>Magnoliopsida</taxon>
        <taxon>eudicotyledons</taxon>
        <taxon>Gunneridae</taxon>
        <taxon>Pentapetalae</taxon>
        <taxon>asterids</taxon>
        <taxon>campanulids</taxon>
        <taxon>Asterales</taxon>
        <taxon>Asteraceae</taxon>
        <taxon>Asteroideae</taxon>
        <taxon>Anthemideae</taxon>
        <taxon>Artemisiinae</taxon>
        <taxon>Artemisia</taxon>
    </lineage>
</organism>
<protein>
    <submittedName>
        <fullName evidence="2">Uncharacterized protein</fullName>
    </submittedName>
</protein>
<dbReference type="EMBL" id="PKPP01007598">
    <property type="protein sequence ID" value="PWA52961.1"/>
    <property type="molecule type" value="Genomic_DNA"/>
</dbReference>
<reference evidence="2 3" key="1">
    <citation type="journal article" date="2018" name="Mol. Plant">
        <title>The genome of Artemisia annua provides insight into the evolution of Asteraceae family and artemisinin biosynthesis.</title>
        <authorList>
            <person name="Shen Q."/>
            <person name="Zhang L."/>
            <person name="Liao Z."/>
            <person name="Wang S."/>
            <person name="Yan T."/>
            <person name="Shi P."/>
            <person name="Liu M."/>
            <person name="Fu X."/>
            <person name="Pan Q."/>
            <person name="Wang Y."/>
            <person name="Lv Z."/>
            <person name="Lu X."/>
            <person name="Zhang F."/>
            <person name="Jiang W."/>
            <person name="Ma Y."/>
            <person name="Chen M."/>
            <person name="Hao X."/>
            <person name="Li L."/>
            <person name="Tang Y."/>
            <person name="Lv G."/>
            <person name="Zhou Y."/>
            <person name="Sun X."/>
            <person name="Brodelius P.E."/>
            <person name="Rose J.K.C."/>
            <person name="Tang K."/>
        </authorList>
    </citation>
    <scope>NUCLEOTIDE SEQUENCE [LARGE SCALE GENOMIC DNA]</scope>
    <source>
        <strain evidence="3">cv. Huhao1</strain>
        <tissue evidence="2">Leaf</tissue>
    </source>
</reference>
<keyword evidence="1" id="KW-0472">Membrane</keyword>
<sequence>MKNNSTNRELNRGISLIRIAFITSFFPILVVEYFYVVVFNLKKTTINILNNNRNEATSYAADYKDICDLLITLFSRYLEGVGHKTSHVVATAVPHILKFKCTMEKNIQDSGIFSMHHMEMYMGEPFSKWDYGLVGKLEKQNLLLLRLRVKCASKFLLHEINVLARKVMLDFEEFHKYSPVSRKEII</sequence>
<comment type="caution">
    <text evidence="2">The sequence shown here is derived from an EMBL/GenBank/DDBJ whole genome shotgun (WGS) entry which is preliminary data.</text>
</comment>
<dbReference type="AlphaFoldDB" id="A0A2U1LVE1"/>
<dbReference type="STRING" id="35608.A0A2U1LVE1"/>
<dbReference type="Proteomes" id="UP000245207">
    <property type="component" value="Unassembled WGS sequence"/>
</dbReference>
<feature type="transmembrane region" description="Helical" evidence="1">
    <location>
        <begin position="20"/>
        <end position="41"/>
    </location>
</feature>
<evidence type="ECO:0000256" key="1">
    <source>
        <dbReference type="SAM" id="Phobius"/>
    </source>
</evidence>
<proteinExistence type="predicted"/>